<dbReference type="FunFam" id="1.20.1280.50:FF:000010">
    <property type="entry name" value="F-box only protein 7"/>
    <property type="match status" value="1"/>
</dbReference>
<dbReference type="Proteomes" id="UP000812440">
    <property type="component" value="Chromosome 3"/>
</dbReference>
<dbReference type="PANTHER" id="PTHR15537">
    <property type="entry name" value="F-BOX ONLY PROTEIN 7"/>
    <property type="match status" value="1"/>
</dbReference>
<dbReference type="InterPro" id="IPR001810">
    <property type="entry name" value="F-box_dom"/>
</dbReference>
<dbReference type="GO" id="GO:0019901">
    <property type="term" value="F:protein kinase binding"/>
    <property type="evidence" value="ECO:0007669"/>
    <property type="project" value="InterPro"/>
</dbReference>
<evidence type="ECO:0000313" key="3">
    <source>
        <dbReference type="EMBL" id="KAG8438706.1"/>
    </source>
</evidence>
<name>A0A8T2J8F3_9PIPI</name>
<sequence length="361" mass="40728">MEEPMSGPLWELMLCSEAEDGQIPIPLRCFYRNAACTNAGDALMVAIHLLMLETGYFPLGAEAKVLTMPEDWRSASAYKLHYTHPLCAGGSATLACVPMGKFIVVNGNLKINDKVNGVKKLQLSTDTYILFPEKDNDAASVYKDLRKLSRIVKDQLVYPLLATTRQVLNLPDFFGLLVLPLELKVRIFRLLDVHSLVYLSATCKELLAEIEDPLLWRFLCIRDFRVSVQRSQETDWKSLYKKKHKQKLEALHLRRMLLIPYPTSSLPFHPTPYYPGPFPSNQSYPPGIIGGRYDQRPILPIVGDPNVSLIPGVGPISGRFFPFTPHLDPSRPFSEPNPMCPGPRSLRPSRGRGPDVRRDFI</sequence>
<dbReference type="InterPro" id="IPR036047">
    <property type="entry name" value="F-box-like_dom_sf"/>
</dbReference>
<dbReference type="InterPro" id="IPR021625">
    <property type="entry name" value="PI31_Prot_N"/>
</dbReference>
<dbReference type="OrthoDB" id="101791at2759"/>
<dbReference type="PANTHER" id="PTHR15537:SF2">
    <property type="entry name" value="F-BOX ONLY PROTEIN 7"/>
    <property type="match status" value="1"/>
</dbReference>
<reference evidence="3" key="1">
    <citation type="thesis" date="2020" institute="ProQuest LLC" country="789 East Eisenhower Parkway, Ann Arbor, MI, USA">
        <title>Comparative Genomics and Chromosome Evolution.</title>
        <authorList>
            <person name="Mudd A.B."/>
        </authorList>
    </citation>
    <scope>NUCLEOTIDE SEQUENCE</scope>
    <source>
        <strain evidence="3">Female2</strain>
        <tissue evidence="3">Blood</tissue>
    </source>
</reference>
<comment type="caution">
    <text evidence="3">The sequence shown here is derived from an EMBL/GenBank/DDBJ whole genome shotgun (WGS) entry which is preliminary data.</text>
</comment>
<dbReference type="AlphaFoldDB" id="A0A8T2J8F3"/>
<dbReference type="Gene3D" id="3.40.1000.30">
    <property type="match status" value="1"/>
</dbReference>
<dbReference type="InterPro" id="IPR047118">
    <property type="entry name" value="Fbxo7"/>
</dbReference>
<proteinExistence type="predicted"/>
<dbReference type="Gene3D" id="1.20.1280.50">
    <property type="match status" value="1"/>
</dbReference>
<evidence type="ECO:0000256" key="1">
    <source>
        <dbReference type="SAM" id="MobiDB-lite"/>
    </source>
</evidence>
<dbReference type="Pfam" id="PF11566">
    <property type="entry name" value="PI31_Prot_N"/>
    <property type="match status" value="1"/>
</dbReference>
<evidence type="ECO:0000259" key="2">
    <source>
        <dbReference type="PROSITE" id="PS50181"/>
    </source>
</evidence>
<evidence type="ECO:0000313" key="4">
    <source>
        <dbReference type="Proteomes" id="UP000812440"/>
    </source>
</evidence>
<dbReference type="SUPFAM" id="SSF81383">
    <property type="entry name" value="F-box domain"/>
    <property type="match status" value="1"/>
</dbReference>
<organism evidence="3 4">
    <name type="scientific">Hymenochirus boettgeri</name>
    <name type="common">Congo dwarf clawed frog</name>
    <dbReference type="NCBI Taxonomy" id="247094"/>
    <lineage>
        <taxon>Eukaryota</taxon>
        <taxon>Metazoa</taxon>
        <taxon>Chordata</taxon>
        <taxon>Craniata</taxon>
        <taxon>Vertebrata</taxon>
        <taxon>Euteleostomi</taxon>
        <taxon>Amphibia</taxon>
        <taxon>Batrachia</taxon>
        <taxon>Anura</taxon>
        <taxon>Pipoidea</taxon>
        <taxon>Pipidae</taxon>
        <taxon>Pipinae</taxon>
        <taxon>Hymenochirus</taxon>
    </lineage>
</organism>
<protein>
    <recommendedName>
        <fullName evidence="2">F-box domain-containing protein</fullName>
    </recommendedName>
</protein>
<gene>
    <name evidence="3" type="ORF">GDO86_005048</name>
</gene>
<dbReference type="EMBL" id="JAACNH010000006">
    <property type="protein sequence ID" value="KAG8438706.1"/>
    <property type="molecule type" value="Genomic_DNA"/>
</dbReference>
<feature type="compositionally biased region" description="Basic and acidic residues" evidence="1">
    <location>
        <begin position="352"/>
        <end position="361"/>
    </location>
</feature>
<dbReference type="Pfam" id="PF12937">
    <property type="entry name" value="F-box-like"/>
    <property type="match status" value="1"/>
</dbReference>
<dbReference type="GO" id="GO:1903599">
    <property type="term" value="P:positive regulation of autophagy of mitochondrion"/>
    <property type="evidence" value="ECO:0007669"/>
    <property type="project" value="TreeGrafter"/>
</dbReference>
<feature type="region of interest" description="Disordered" evidence="1">
    <location>
        <begin position="327"/>
        <end position="361"/>
    </location>
</feature>
<dbReference type="PROSITE" id="PS50181">
    <property type="entry name" value="FBOX"/>
    <property type="match status" value="1"/>
</dbReference>
<keyword evidence="4" id="KW-1185">Reference proteome</keyword>
<dbReference type="CDD" id="cd22087">
    <property type="entry name" value="F-box_FBXO7"/>
    <property type="match status" value="1"/>
</dbReference>
<accession>A0A8T2J8F3</accession>
<feature type="domain" description="F-box" evidence="2">
    <location>
        <begin position="173"/>
        <end position="219"/>
    </location>
</feature>